<dbReference type="PANTHER" id="PTHR19332:SF1">
    <property type="entry name" value="PEROXISOMAL MEMBRANE PROTEIN PEX13"/>
    <property type="match status" value="1"/>
</dbReference>
<evidence type="ECO:0000256" key="6">
    <source>
        <dbReference type="ARBA" id="ARBA00023140"/>
    </source>
</evidence>
<evidence type="ECO:0000256" key="5">
    <source>
        <dbReference type="ARBA" id="ARBA00023136"/>
    </source>
</evidence>
<dbReference type="EMBL" id="EF087162">
    <property type="protein sequence ID" value="ABK26417.1"/>
    <property type="molecule type" value="mRNA"/>
</dbReference>
<keyword evidence="5" id="KW-0472">Membrane</keyword>
<keyword evidence="4" id="KW-0811">Translocation</keyword>
<evidence type="ECO:0000313" key="10">
    <source>
        <dbReference type="EMBL" id="ABK26417.1"/>
    </source>
</evidence>
<evidence type="ECO:0000256" key="3">
    <source>
        <dbReference type="ARBA" id="ARBA00022927"/>
    </source>
</evidence>
<keyword evidence="6" id="KW-0576">Peroxisome</keyword>
<evidence type="ECO:0000256" key="1">
    <source>
        <dbReference type="ARBA" id="ARBA00006033"/>
    </source>
</evidence>
<reference evidence="10" key="1">
    <citation type="journal article" date="2008" name="BMC Genomics">
        <title>A conifer genomics resource of 200,000 spruce (Picea spp.) ESTs and 6,464 high-quality, sequence-finished full-length cDNAs for Sitka spruce (Picea sitchensis).</title>
        <authorList>
            <person name="Ralph S.G."/>
            <person name="Chun H.J."/>
            <person name="Kolosova N."/>
            <person name="Cooper D."/>
            <person name="Oddy C."/>
            <person name="Ritland C.E."/>
            <person name="Kirkpatrick R."/>
            <person name="Moore R."/>
            <person name="Barber S."/>
            <person name="Holt R.A."/>
            <person name="Jones S.J."/>
            <person name="Marra M.A."/>
            <person name="Douglas C.J."/>
            <person name="Ritland K."/>
            <person name="Bohlmann J."/>
        </authorList>
    </citation>
    <scope>NUCLEOTIDE SEQUENCE</scope>
    <source>
        <tissue evidence="10">Bark</tissue>
    </source>
</reference>
<dbReference type="AlphaFoldDB" id="A9P0K6"/>
<dbReference type="PANTHER" id="PTHR19332">
    <property type="entry name" value="PEROXISOMAL MEMBRANE PROTEIN PEX13"/>
    <property type="match status" value="1"/>
</dbReference>
<feature type="region of interest" description="Disordered" evidence="9">
    <location>
        <begin position="1"/>
        <end position="74"/>
    </location>
</feature>
<feature type="compositionally biased region" description="Low complexity" evidence="9">
    <location>
        <begin position="17"/>
        <end position="34"/>
    </location>
</feature>
<name>A9P0K6_PICSI</name>
<dbReference type="GO" id="GO:0016560">
    <property type="term" value="P:protein import into peroxisome matrix, docking"/>
    <property type="evidence" value="ECO:0007669"/>
    <property type="project" value="InterPro"/>
</dbReference>
<protein>
    <recommendedName>
        <fullName evidence="7">Peroxin-13</fullName>
    </recommendedName>
</protein>
<keyword evidence="3" id="KW-0653">Protein transport</keyword>
<evidence type="ECO:0000256" key="7">
    <source>
        <dbReference type="ARBA" id="ARBA00029693"/>
    </source>
</evidence>
<accession>A9P0K6</accession>
<keyword evidence="2" id="KW-0813">Transport</keyword>
<dbReference type="GO" id="GO:1990429">
    <property type="term" value="C:peroxisomal importomer complex"/>
    <property type="evidence" value="ECO:0007669"/>
    <property type="project" value="TreeGrafter"/>
</dbReference>
<dbReference type="InterPro" id="IPR035463">
    <property type="entry name" value="Pex13"/>
</dbReference>
<organism evidence="10">
    <name type="scientific">Picea sitchensis</name>
    <name type="common">Sitka spruce</name>
    <name type="synonym">Pinus sitchensis</name>
    <dbReference type="NCBI Taxonomy" id="3332"/>
    <lineage>
        <taxon>Eukaryota</taxon>
        <taxon>Viridiplantae</taxon>
        <taxon>Streptophyta</taxon>
        <taxon>Embryophyta</taxon>
        <taxon>Tracheophyta</taxon>
        <taxon>Spermatophyta</taxon>
        <taxon>Pinopsida</taxon>
        <taxon>Pinidae</taxon>
        <taxon>Conifers I</taxon>
        <taxon>Pinales</taxon>
        <taxon>Pinaceae</taxon>
        <taxon>Picea</taxon>
    </lineage>
</organism>
<comment type="subcellular location">
    <subcellularLocation>
        <location evidence="8">Peroxisome membrane</location>
    </subcellularLocation>
</comment>
<comment type="similarity">
    <text evidence="1">Belongs to the peroxin-13 family.</text>
</comment>
<evidence type="ECO:0000256" key="2">
    <source>
        <dbReference type="ARBA" id="ARBA00022448"/>
    </source>
</evidence>
<evidence type="ECO:0000256" key="8">
    <source>
        <dbReference type="ARBA" id="ARBA00046271"/>
    </source>
</evidence>
<proteinExistence type="evidence at transcript level"/>
<dbReference type="GO" id="GO:0005778">
    <property type="term" value="C:peroxisomal membrane"/>
    <property type="evidence" value="ECO:0007669"/>
    <property type="project" value="UniProtKB-SubCell"/>
</dbReference>
<sequence>MAASGSVPPPKPWERVGSSSGPSPFRPPSTGSTSNVVESSGVAKIGESSDTERNVPLANRSTIGRPMPARPWEQGSYGGNYGGYGSMTNYNSGYGSTTNYNSGYGSGLYGSNNLYGGMGGGYGAMSGSYGGGLYGNNMYRGGYGGSNAFGGGMYNNGMGGPMGGYGMGPGGPYDNGNGDPNDPFGGPPSAPSFWQSMLRVMHGVVTFFGRISILVDQNTQAFHFFMTALLQLFDRTGVLYGELARFVLRLLGIRTKPRGPSRPGPKAIGGQGTPENYYIEEPKEAAGGWENVWEG</sequence>
<evidence type="ECO:0000256" key="4">
    <source>
        <dbReference type="ARBA" id="ARBA00023010"/>
    </source>
</evidence>
<evidence type="ECO:0000256" key="9">
    <source>
        <dbReference type="SAM" id="MobiDB-lite"/>
    </source>
</evidence>